<evidence type="ECO:0000313" key="1">
    <source>
        <dbReference type="EMBL" id="OUL56089.1"/>
    </source>
</evidence>
<keyword evidence="2" id="KW-1185">Reference proteome</keyword>
<comment type="caution">
    <text evidence="1">The sequence shown here is derived from an EMBL/GenBank/DDBJ whole genome shotgun (WGS) entry which is preliminary data.</text>
</comment>
<dbReference type="Proteomes" id="UP000194841">
    <property type="component" value="Unassembled WGS sequence"/>
</dbReference>
<evidence type="ECO:0000313" key="2">
    <source>
        <dbReference type="Proteomes" id="UP000194841"/>
    </source>
</evidence>
<protein>
    <submittedName>
        <fullName evidence="1">Uncharacterized protein</fullName>
    </submittedName>
</protein>
<dbReference type="AlphaFoldDB" id="A0A244CL82"/>
<gene>
    <name evidence="1" type="ORF">B1199_19830</name>
</gene>
<sequence length="146" mass="16164">MLTTLTFACVMAQAEPVFAVKADIYQLENEITIDSKIEETLKSKAPIHQPRLIAALGKTALIEIGSTERLTALEVLTTPNGTHYNAAMKLKDKVDGKWESITSFMPNIPNGQTVYFSRNIDNSVWLIKLSGTRYESAQLGQASFKN</sequence>
<accession>A0A244CL82</accession>
<proteinExistence type="predicted"/>
<reference evidence="1 2" key="1">
    <citation type="submission" date="2017-02" db="EMBL/GenBank/DDBJ databases">
        <title>Pseudoalteromonas ulvae TC14 Genome.</title>
        <authorList>
            <person name="Molmeret M."/>
        </authorList>
    </citation>
    <scope>NUCLEOTIDE SEQUENCE [LARGE SCALE GENOMIC DNA]</scope>
    <source>
        <strain evidence="1">TC14</strain>
    </source>
</reference>
<organism evidence="1 2">
    <name type="scientific">Pseudoalteromonas ulvae</name>
    <dbReference type="NCBI Taxonomy" id="107327"/>
    <lineage>
        <taxon>Bacteria</taxon>
        <taxon>Pseudomonadati</taxon>
        <taxon>Pseudomonadota</taxon>
        <taxon>Gammaproteobacteria</taxon>
        <taxon>Alteromonadales</taxon>
        <taxon>Pseudoalteromonadaceae</taxon>
        <taxon>Pseudoalteromonas</taxon>
    </lineage>
</organism>
<dbReference type="EMBL" id="MWPV01000008">
    <property type="protein sequence ID" value="OUL56089.1"/>
    <property type="molecule type" value="Genomic_DNA"/>
</dbReference>
<dbReference type="OrthoDB" id="6290517at2"/>
<name>A0A244CL82_PSEDV</name>